<evidence type="ECO:0000313" key="8">
    <source>
        <dbReference type="RefSeq" id="XP_022096568.1"/>
    </source>
</evidence>
<evidence type="ECO:0000259" key="6">
    <source>
        <dbReference type="Pfam" id="PF16188"/>
    </source>
</evidence>
<feature type="domain" description="Creatinase N-terminal" evidence="5">
    <location>
        <begin position="18"/>
        <end position="148"/>
    </location>
</feature>
<evidence type="ECO:0000259" key="4">
    <source>
        <dbReference type="Pfam" id="PF00557"/>
    </source>
</evidence>
<feature type="domain" description="Peptidase M24 C-terminal" evidence="6">
    <location>
        <begin position="559"/>
        <end position="623"/>
    </location>
</feature>
<feature type="domain" description="Peptidase M24" evidence="4">
    <location>
        <begin position="332"/>
        <end position="547"/>
    </location>
</feature>
<evidence type="ECO:0000256" key="2">
    <source>
        <dbReference type="ARBA" id="ARBA00022723"/>
    </source>
</evidence>
<dbReference type="InterPro" id="IPR000994">
    <property type="entry name" value="Pept_M24"/>
</dbReference>
<dbReference type="Gene3D" id="3.40.350.10">
    <property type="entry name" value="Creatinase/prolidase N-terminal domain"/>
    <property type="match status" value="2"/>
</dbReference>
<dbReference type="Pfam" id="PF01321">
    <property type="entry name" value="Creatinase_N"/>
    <property type="match status" value="1"/>
</dbReference>
<dbReference type="AlphaFoldDB" id="A0A8B7YTE5"/>
<evidence type="ECO:0000256" key="1">
    <source>
        <dbReference type="ARBA" id="ARBA00008766"/>
    </source>
</evidence>
<dbReference type="PANTHER" id="PTHR43763:SF6">
    <property type="entry name" value="XAA-PRO AMINOPEPTIDASE 1"/>
    <property type="match status" value="1"/>
</dbReference>
<dbReference type="Proteomes" id="UP000694845">
    <property type="component" value="Unplaced"/>
</dbReference>
<accession>A0A8B7YTE5</accession>
<proteinExistence type="inferred from homology"/>
<dbReference type="KEGG" id="aplc:110982470"/>
<dbReference type="PANTHER" id="PTHR43763">
    <property type="entry name" value="XAA-PRO AMINOPEPTIDASE 1"/>
    <property type="match status" value="1"/>
</dbReference>
<dbReference type="InterPro" id="IPR050422">
    <property type="entry name" value="X-Pro_aminopeptidase_P"/>
</dbReference>
<keyword evidence="7" id="KW-1185">Reference proteome</keyword>
<dbReference type="FunFam" id="3.90.230.10:FF:000004">
    <property type="entry name" value="xaa-Pro aminopeptidase 1 isoform X1"/>
    <property type="match status" value="1"/>
</dbReference>
<evidence type="ECO:0000313" key="7">
    <source>
        <dbReference type="Proteomes" id="UP000694845"/>
    </source>
</evidence>
<dbReference type="InterPro" id="IPR036005">
    <property type="entry name" value="Creatinase/aminopeptidase-like"/>
</dbReference>
<keyword evidence="2" id="KW-0479">Metal-binding</keyword>
<dbReference type="GeneID" id="110982470"/>
<organism evidence="7 8">
    <name type="scientific">Acanthaster planci</name>
    <name type="common">Crown-of-thorns starfish</name>
    <dbReference type="NCBI Taxonomy" id="133434"/>
    <lineage>
        <taxon>Eukaryota</taxon>
        <taxon>Metazoa</taxon>
        <taxon>Echinodermata</taxon>
        <taxon>Eleutherozoa</taxon>
        <taxon>Asterozoa</taxon>
        <taxon>Asteroidea</taxon>
        <taxon>Valvatacea</taxon>
        <taxon>Valvatida</taxon>
        <taxon>Acanthasteridae</taxon>
        <taxon>Acanthaster</taxon>
    </lineage>
</organism>
<dbReference type="InterPro" id="IPR029149">
    <property type="entry name" value="Creatin/AminoP/Spt16_N"/>
</dbReference>
<dbReference type="SUPFAM" id="SSF53092">
    <property type="entry name" value="Creatinase/prolidase N-terminal domain"/>
    <property type="match status" value="1"/>
</dbReference>
<dbReference type="Pfam" id="PF16189">
    <property type="entry name" value="Creatinase_N_2"/>
    <property type="match status" value="1"/>
</dbReference>
<sequence length="624" mass="69464">MIGIGEFTMTAKNTTALLQKLRSLMKAKQYIGAEPIQAYIIPSGDAHQSEYLAACDCRRAFISGFTGSFGTAIVTNDIAALWTDGRYFLQAAQQMDSNWTLMKHGLKTTPTQEDWLVKNLPKGARVGVDPFLFAHDQWKKFSVTLSQEGLSLVPTVVNLVDLVWGDERPSPPFDQVTVLETKYAGVTWPEKIKRMQEAMTTKDAQYLVLTALDEIAWLFNLRGSDIQYNPVFFAYAVVSVDTVYLFIDEQKLTKDVRDHLMHNGLKVDIQEYDAIQQFLADLYQEGSGTGKTWISPKSSNALVSCIPKSQCVLQGTPVLTSKAVKNEVEIRGMKNAHIRDAVALCEYFQWLEKEVPKGHLTEISASDQLEQLRRQQEDYISLSFATISSIGAHGAIIHYQASPETDAPLSTQEIYLCDSGGQFKDGTTDVTRAMHLGTPTPYQKECFTRVLKGVISVATAVFPCGTTGSMIDSFARRSLWEAGLDYLHGTGHGVGAFLNVHEGPQQISCKVTAFDAALEAGVFMSDEPGYYEDGEFGIRIENIVLIKPVETKYNFRNTGFLTFETVTLVPIQTKMIEPSLLSEAEISWLNDYHAKCRDIVGAELERQGRLDALAWLHRETQPLG</sequence>
<dbReference type="CDD" id="cd01085">
    <property type="entry name" value="APP"/>
    <property type="match status" value="1"/>
</dbReference>
<evidence type="ECO:0000256" key="3">
    <source>
        <dbReference type="ARBA" id="ARBA00022801"/>
    </source>
</evidence>
<evidence type="ECO:0000259" key="5">
    <source>
        <dbReference type="Pfam" id="PF01321"/>
    </source>
</evidence>
<dbReference type="InterPro" id="IPR032416">
    <property type="entry name" value="Peptidase_M24_C"/>
</dbReference>
<dbReference type="OrthoDB" id="9995434at2759"/>
<dbReference type="SUPFAM" id="SSF55920">
    <property type="entry name" value="Creatinase/aminopeptidase"/>
    <property type="match status" value="1"/>
</dbReference>
<comment type="similarity">
    <text evidence="1">Belongs to the peptidase M24B family.</text>
</comment>
<reference evidence="8" key="1">
    <citation type="submission" date="2025-08" db="UniProtKB">
        <authorList>
            <consortium name="RefSeq"/>
        </authorList>
    </citation>
    <scope>IDENTIFICATION</scope>
</reference>
<dbReference type="GO" id="GO:0046872">
    <property type="term" value="F:metal ion binding"/>
    <property type="evidence" value="ECO:0007669"/>
    <property type="project" value="UniProtKB-KW"/>
</dbReference>
<dbReference type="FunFam" id="3.40.350.10:FF:000001">
    <property type="entry name" value="Putative xaa-Pro aminopeptidase 1"/>
    <property type="match status" value="1"/>
</dbReference>
<dbReference type="Pfam" id="PF16188">
    <property type="entry name" value="Peptidase_M24_C"/>
    <property type="match status" value="1"/>
</dbReference>
<dbReference type="InterPro" id="IPR000587">
    <property type="entry name" value="Creatinase_N"/>
</dbReference>
<protein>
    <submittedName>
        <fullName evidence="8">Xaa-Pro aminopeptidase 1-like isoform X1</fullName>
    </submittedName>
</protein>
<dbReference type="GO" id="GO:0070006">
    <property type="term" value="F:metalloaminopeptidase activity"/>
    <property type="evidence" value="ECO:0007669"/>
    <property type="project" value="InterPro"/>
</dbReference>
<dbReference type="Pfam" id="PF00557">
    <property type="entry name" value="Peptidase_M24"/>
    <property type="match status" value="1"/>
</dbReference>
<dbReference type="Gene3D" id="3.90.230.10">
    <property type="entry name" value="Creatinase/methionine aminopeptidase superfamily"/>
    <property type="match status" value="1"/>
</dbReference>
<dbReference type="RefSeq" id="XP_022096568.1">
    <property type="nucleotide sequence ID" value="XM_022240876.1"/>
</dbReference>
<dbReference type="GO" id="GO:0005737">
    <property type="term" value="C:cytoplasm"/>
    <property type="evidence" value="ECO:0007669"/>
    <property type="project" value="UniProtKB-ARBA"/>
</dbReference>
<keyword evidence="3" id="KW-0378">Hydrolase</keyword>
<gene>
    <name evidence="8" type="primary">LOC110982470</name>
</gene>
<dbReference type="InterPro" id="IPR033740">
    <property type="entry name" value="Pept_M24B"/>
</dbReference>
<name>A0A8B7YTE5_ACAPL</name>